<dbReference type="GO" id="GO:0006508">
    <property type="term" value="P:proteolysis"/>
    <property type="evidence" value="ECO:0007669"/>
    <property type="project" value="UniProtKB-KW"/>
</dbReference>
<protein>
    <submittedName>
        <fullName evidence="2">Cysteine protease atg4c</fullName>
    </submittedName>
</protein>
<dbReference type="Proteomes" id="UP000694044">
    <property type="component" value="Unassembled WGS sequence"/>
</dbReference>
<dbReference type="GO" id="GO:0008233">
    <property type="term" value="F:peptidase activity"/>
    <property type="evidence" value="ECO:0007669"/>
    <property type="project" value="UniProtKB-KW"/>
</dbReference>
<organism evidence="2 3">
    <name type="scientific">Phytophthora pseudosyringae</name>
    <dbReference type="NCBI Taxonomy" id="221518"/>
    <lineage>
        <taxon>Eukaryota</taxon>
        <taxon>Sar</taxon>
        <taxon>Stramenopiles</taxon>
        <taxon>Oomycota</taxon>
        <taxon>Peronosporomycetes</taxon>
        <taxon>Peronosporales</taxon>
        <taxon>Peronosporaceae</taxon>
        <taxon>Phytophthora</taxon>
    </lineage>
</organism>
<evidence type="ECO:0000313" key="3">
    <source>
        <dbReference type="Proteomes" id="UP000694044"/>
    </source>
</evidence>
<comment type="caution">
    <text evidence="2">The sequence shown here is derived from an EMBL/GenBank/DDBJ whole genome shotgun (WGS) entry which is preliminary data.</text>
</comment>
<feature type="compositionally biased region" description="Basic and acidic residues" evidence="1">
    <location>
        <begin position="75"/>
        <end position="87"/>
    </location>
</feature>
<feature type="region of interest" description="Disordered" evidence="1">
    <location>
        <begin position="72"/>
        <end position="116"/>
    </location>
</feature>
<name>A0A8T1VL40_9STRA</name>
<accession>A0A8T1VL40</accession>
<evidence type="ECO:0000313" key="2">
    <source>
        <dbReference type="EMBL" id="KAG7380928.1"/>
    </source>
</evidence>
<gene>
    <name evidence="2" type="primary">ATG4C_2</name>
    <name evidence="2" type="ORF">PHYPSEUDO_006602</name>
</gene>
<keyword evidence="2" id="KW-0645">Protease</keyword>
<sequence length="116" mass="12475">MKCTTQRKLARVEEGSVALAYSAAPKTSKSRERAHNVEDCVIVDASWTPSVCTRGVNPTICAAPASSAIEEEAAEKEVQGKEKKVTEEGAAPEFFDPLLHPPTTEDSSDWSTALLI</sequence>
<dbReference type="EMBL" id="JAGDFM010000269">
    <property type="protein sequence ID" value="KAG7380928.1"/>
    <property type="molecule type" value="Genomic_DNA"/>
</dbReference>
<dbReference type="AlphaFoldDB" id="A0A8T1VL40"/>
<keyword evidence="2" id="KW-0378">Hydrolase</keyword>
<evidence type="ECO:0000256" key="1">
    <source>
        <dbReference type="SAM" id="MobiDB-lite"/>
    </source>
</evidence>
<proteinExistence type="predicted"/>
<keyword evidence="3" id="KW-1185">Reference proteome</keyword>
<reference evidence="2" key="1">
    <citation type="submission" date="2021-02" db="EMBL/GenBank/DDBJ databases">
        <authorList>
            <person name="Palmer J.M."/>
        </authorList>
    </citation>
    <scope>NUCLEOTIDE SEQUENCE</scope>
    <source>
        <strain evidence="2">SCRP734</strain>
    </source>
</reference>